<comment type="caution">
    <text evidence="2">The sequence shown here is derived from an EMBL/GenBank/DDBJ whole genome shotgun (WGS) entry which is preliminary data.</text>
</comment>
<evidence type="ECO:0008006" key="4">
    <source>
        <dbReference type="Google" id="ProtNLM"/>
    </source>
</evidence>
<reference evidence="2 3" key="1">
    <citation type="submission" date="2019-02" db="EMBL/GenBank/DDBJ databases">
        <title>Pedobacter sp. RP-3-8 sp. nov., isolated from Arctic soil.</title>
        <authorList>
            <person name="Dahal R.H."/>
        </authorList>
    </citation>
    <scope>NUCLEOTIDE SEQUENCE [LARGE SCALE GENOMIC DNA]</scope>
    <source>
        <strain evidence="2 3">RP-3-8</strain>
    </source>
</reference>
<gene>
    <name evidence="2" type="ORF">EZ444_26320</name>
</gene>
<dbReference type="Proteomes" id="UP000291117">
    <property type="component" value="Unassembled WGS sequence"/>
</dbReference>
<evidence type="ECO:0000313" key="3">
    <source>
        <dbReference type="Proteomes" id="UP000291117"/>
    </source>
</evidence>
<evidence type="ECO:0000313" key="2">
    <source>
        <dbReference type="EMBL" id="TCC82817.1"/>
    </source>
</evidence>
<evidence type="ECO:0000256" key="1">
    <source>
        <dbReference type="SAM" id="SignalP"/>
    </source>
</evidence>
<feature type="chain" id="PRO_5020846077" description="DUF1571 domain-containing protein" evidence="1">
    <location>
        <begin position="23"/>
        <end position="308"/>
    </location>
</feature>
<sequence length="308" mass="35163">MIKALKPLILLFILCCAGTRLSAQHTFELSNVSRLKTYQDSLQRMSDATYNASNDQERLFANSQFIKTLVTALKTPASFNFPFDSLKRISVMKSPNNTLRIFSWYVPGDDGSYRFYGAIQMATKDGKLKMFPLIDDTNNIKDLNQITGNKNWYGARYYQVIPIVMNGRAPYYILLGWKGNNAKTSKKVIDILSFDKADQPVFGKAIFDGLKGEVIKNRIVFEYNKLNSMTLTLDRSVNMIVFDHLAPFSAEMQGNFEFYASDLSFDAYKIVGGRLKLVENVEMKNEPNAMDDFYIDPKDKQIKAEKKL</sequence>
<name>A0A4R0M9Q5_9SPHI</name>
<protein>
    <recommendedName>
        <fullName evidence="4">DUF1571 domain-containing protein</fullName>
    </recommendedName>
</protein>
<keyword evidence="3" id="KW-1185">Reference proteome</keyword>
<dbReference type="RefSeq" id="WP_131612891.1">
    <property type="nucleotide sequence ID" value="NZ_SJSM01000039.1"/>
</dbReference>
<organism evidence="2 3">
    <name type="scientific">Pedobacter hiemivivus</name>
    <dbReference type="NCBI Taxonomy" id="2530454"/>
    <lineage>
        <taxon>Bacteria</taxon>
        <taxon>Pseudomonadati</taxon>
        <taxon>Bacteroidota</taxon>
        <taxon>Sphingobacteriia</taxon>
        <taxon>Sphingobacteriales</taxon>
        <taxon>Sphingobacteriaceae</taxon>
        <taxon>Pedobacter</taxon>
    </lineage>
</organism>
<feature type="signal peptide" evidence="1">
    <location>
        <begin position="1"/>
        <end position="22"/>
    </location>
</feature>
<accession>A0A4R0M9Q5</accession>
<proteinExistence type="predicted"/>
<dbReference type="OrthoDB" id="788168at2"/>
<dbReference type="EMBL" id="SJSM01000039">
    <property type="protein sequence ID" value="TCC82817.1"/>
    <property type="molecule type" value="Genomic_DNA"/>
</dbReference>
<dbReference type="AlphaFoldDB" id="A0A4R0M9Q5"/>
<keyword evidence="1" id="KW-0732">Signal</keyword>